<dbReference type="PANTHER" id="PTHR30154:SF34">
    <property type="entry name" value="TRANSCRIPTIONAL REGULATOR AZLB"/>
    <property type="match status" value="1"/>
</dbReference>
<evidence type="ECO:0000256" key="3">
    <source>
        <dbReference type="ARBA" id="ARBA00023163"/>
    </source>
</evidence>
<dbReference type="SMART" id="SM00344">
    <property type="entry name" value="HTH_ASNC"/>
    <property type="match status" value="1"/>
</dbReference>
<keyword evidence="1" id="KW-0805">Transcription regulation</keyword>
<dbReference type="GO" id="GO:0005829">
    <property type="term" value="C:cytosol"/>
    <property type="evidence" value="ECO:0007669"/>
    <property type="project" value="TreeGrafter"/>
</dbReference>
<dbReference type="Pfam" id="PF01037">
    <property type="entry name" value="AsnC_trans_reg"/>
    <property type="match status" value="1"/>
</dbReference>
<protein>
    <submittedName>
        <fullName evidence="5">Lrp/AsnC family transcriptional regulator</fullName>
    </submittedName>
</protein>
<evidence type="ECO:0000256" key="1">
    <source>
        <dbReference type="ARBA" id="ARBA00023015"/>
    </source>
</evidence>
<dbReference type="InterPro" id="IPR019887">
    <property type="entry name" value="Tscrpt_reg_AsnC/Lrp_C"/>
</dbReference>
<dbReference type="PANTHER" id="PTHR30154">
    <property type="entry name" value="LEUCINE-RESPONSIVE REGULATORY PROTEIN"/>
    <property type="match status" value="1"/>
</dbReference>
<dbReference type="InterPro" id="IPR011008">
    <property type="entry name" value="Dimeric_a/b-barrel"/>
</dbReference>
<dbReference type="InterPro" id="IPR019888">
    <property type="entry name" value="Tscrpt_reg_AsnC-like"/>
</dbReference>
<dbReference type="InterPro" id="IPR036390">
    <property type="entry name" value="WH_DNA-bd_sf"/>
</dbReference>
<keyword evidence="2" id="KW-0238">DNA-binding</keyword>
<evidence type="ECO:0000256" key="2">
    <source>
        <dbReference type="ARBA" id="ARBA00023125"/>
    </source>
</evidence>
<reference evidence="5 6" key="1">
    <citation type="submission" date="2020-10" db="EMBL/GenBank/DDBJ databases">
        <title>Ca. Dormibacterota MAGs.</title>
        <authorList>
            <person name="Montgomery K."/>
        </authorList>
    </citation>
    <scope>NUCLEOTIDE SEQUENCE [LARGE SCALE GENOMIC DNA]</scope>
    <source>
        <strain evidence="5">Mitchell_Peninsula_5</strain>
    </source>
</reference>
<dbReference type="SUPFAM" id="SSF46785">
    <property type="entry name" value="Winged helix' DNA-binding domain"/>
    <property type="match status" value="1"/>
</dbReference>
<gene>
    <name evidence="5" type="ORF">JF887_06075</name>
</gene>
<evidence type="ECO:0000313" key="6">
    <source>
        <dbReference type="Proteomes" id="UP000614410"/>
    </source>
</evidence>
<name>A0A934KGC6_9BACT</name>
<accession>A0A934KGC6</accession>
<sequence>MSTKTPAEQAATPRSAAPRLDAVDREILQVLAEDARISVAALAERAGISRAAAYTRLDTLRDSGVIDGFSVRVNPARAGLGVTAIVLISGRQPAWRSLRRRLVSMPEIEYCAFTTGEYDALLVVRVPDVETLRDVVLERLQASEEIRATQTIFVLDELVKRPLVLPQV</sequence>
<dbReference type="AlphaFoldDB" id="A0A934KGC6"/>
<evidence type="ECO:0000259" key="4">
    <source>
        <dbReference type="PROSITE" id="PS50956"/>
    </source>
</evidence>
<keyword evidence="3" id="KW-0804">Transcription</keyword>
<dbReference type="Gene3D" id="3.30.70.920">
    <property type="match status" value="1"/>
</dbReference>
<proteinExistence type="predicted"/>
<evidence type="ECO:0000313" key="5">
    <source>
        <dbReference type="EMBL" id="MBJ7608981.1"/>
    </source>
</evidence>
<dbReference type="PROSITE" id="PS50956">
    <property type="entry name" value="HTH_ASNC_2"/>
    <property type="match status" value="1"/>
</dbReference>
<dbReference type="InterPro" id="IPR011991">
    <property type="entry name" value="ArsR-like_HTH"/>
</dbReference>
<dbReference type="SUPFAM" id="SSF54909">
    <property type="entry name" value="Dimeric alpha+beta barrel"/>
    <property type="match status" value="1"/>
</dbReference>
<feature type="domain" description="HTH asnC-type" evidence="4">
    <location>
        <begin position="20"/>
        <end position="81"/>
    </location>
</feature>
<dbReference type="InterPro" id="IPR036388">
    <property type="entry name" value="WH-like_DNA-bd_sf"/>
</dbReference>
<dbReference type="InterPro" id="IPR000485">
    <property type="entry name" value="AsnC-type_HTH_dom"/>
</dbReference>
<dbReference type="PRINTS" id="PR00033">
    <property type="entry name" value="HTHASNC"/>
</dbReference>
<dbReference type="CDD" id="cd00090">
    <property type="entry name" value="HTH_ARSR"/>
    <property type="match status" value="1"/>
</dbReference>
<dbReference type="Gene3D" id="1.10.10.10">
    <property type="entry name" value="Winged helix-like DNA-binding domain superfamily/Winged helix DNA-binding domain"/>
    <property type="match status" value="1"/>
</dbReference>
<dbReference type="Proteomes" id="UP000614410">
    <property type="component" value="Unassembled WGS sequence"/>
</dbReference>
<dbReference type="GO" id="GO:0043200">
    <property type="term" value="P:response to amino acid"/>
    <property type="evidence" value="ECO:0007669"/>
    <property type="project" value="TreeGrafter"/>
</dbReference>
<dbReference type="EMBL" id="JAEKNN010000026">
    <property type="protein sequence ID" value="MBJ7608981.1"/>
    <property type="molecule type" value="Genomic_DNA"/>
</dbReference>
<dbReference type="GO" id="GO:0043565">
    <property type="term" value="F:sequence-specific DNA binding"/>
    <property type="evidence" value="ECO:0007669"/>
    <property type="project" value="InterPro"/>
</dbReference>
<comment type="caution">
    <text evidence="5">The sequence shown here is derived from an EMBL/GenBank/DDBJ whole genome shotgun (WGS) entry which is preliminary data.</text>
</comment>
<dbReference type="Pfam" id="PF13412">
    <property type="entry name" value="HTH_24"/>
    <property type="match status" value="1"/>
</dbReference>
<organism evidence="5 6">
    <name type="scientific">Candidatus Amunia macphersoniae</name>
    <dbReference type="NCBI Taxonomy" id="3127014"/>
    <lineage>
        <taxon>Bacteria</taxon>
        <taxon>Bacillati</taxon>
        <taxon>Candidatus Dormiibacterota</taxon>
        <taxon>Candidatus Dormibacteria</taxon>
        <taxon>Candidatus Aeolococcales</taxon>
        <taxon>Candidatus Aeolococcaceae</taxon>
        <taxon>Candidatus Amunia</taxon>
    </lineage>
</organism>